<dbReference type="SUPFAM" id="SSF69796">
    <property type="entry name" value="Thymidylate synthase-complementing protein Thy1"/>
    <property type="match status" value="1"/>
</dbReference>
<dbReference type="AlphaFoldDB" id="A0A150J965"/>
<comment type="similarity">
    <text evidence="1">Belongs to the thymidylate synthase ThyX family.</text>
</comment>
<dbReference type="PATRIC" id="fig|1705564.3.peg.292"/>
<feature type="binding site" evidence="1">
    <location>
        <position position="89"/>
    </location>
    <ligand>
        <name>FAD</name>
        <dbReference type="ChEBI" id="CHEBI:57692"/>
        <note>ligand shared between neighboring subunits</note>
    </ligand>
</feature>
<comment type="subunit">
    <text evidence="1">Homotetramer.</text>
</comment>
<feature type="binding site" evidence="1">
    <location>
        <begin position="78"/>
        <end position="81"/>
    </location>
    <ligand>
        <name>dUMP</name>
        <dbReference type="ChEBI" id="CHEBI:246422"/>
        <note>ligand shared between dimeric partners</note>
    </ligand>
</feature>
<dbReference type="GO" id="GO:0006231">
    <property type="term" value="P:dTMP biosynthetic process"/>
    <property type="evidence" value="ECO:0007669"/>
    <property type="project" value="UniProtKB-UniRule"/>
</dbReference>
<feature type="binding site" description="in other chain" evidence="1">
    <location>
        <position position="143"/>
    </location>
    <ligand>
        <name>dUMP</name>
        <dbReference type="ChEBI" id="CHEBI:246422"/>
        <note>ligand shared between dimeric partners</note>
    </ligand>
</feature>
<keyword evidence="1" id="KW-0285">Flavoprotein</keyword>
<comment type="caution">
    <text evidence="2">The sequence shown here is derived from an EMBL/GenBank/DDBJ whole genome shotgun (WGS) entry which is preliminary data.</text>
</comment>
<dbReference type="GO" id="GO:0032259">
    <property type="term" value="P:methylation"/>
    <property type="evidence" value="ECO:0007669"/>
    <property type="project" value="UniProtKB-KW"/>
</dbReference>
<dbReference type="GO" id="GO:0070402">
    <property type="term" value="F:NADPH binding"/>
    <property type="evidence" value="ECO:0007669"/>
    <property type="project" value="TreeGrafter"/>
</dbReference>
<keyword evidence="1" id="KW-0808">Transferase</keyword>
<sequence>MLMKVVLLEYTQNPEKVCAVAALTTMKEGTPSEMIKEIDPENAKKRIQRVVGYGHYSIIEHANFTFSIEGISRACSHQLVRHRIASFTQQSQRYVKMDEIPFVVPPSIKKNKVAADLFNQNIKFLSESYKKLLELGITPEDARFILPNATKTNLVMTMNARELLHFFNLRCCNRAQWEIREMAWEMLYQVLDVSPALFETSGPKCIVEGICTEGKSSCGCYKLFEGKTIEERRLLVKDFYKQ</sequence>
<dbReference type="EC" id="2.1.1.148" evidence="1"/>
<dbReference type="PROSITE" id="PS51331">
    <property type="entry name" value="THYX"/>
    <property type="match status" value="1"/>
</dbReference>
<feature type="binding site" evidence="1">
    <location>
        <begin position="81"/>
        <end position="83"/>
    </location>
    <ligand>
        <name>FAD</name>
        <dbReference type="ChEBI" id="CHEBI:57692"/>
        <note>ligand shared between neighboring subunits</note>
    </ligand>
</feature>
<comment type="cofactor">
    <cofactor evidence="1">
        <name>FAD</name>
        <dbReference type="ChEBI" id="CHEBI:57692"/>
    </cofactor>
    <text evidence="1">Binds 4 FAD per tetramer. Each FAD binding site is formed by three monomers.</text>
</comment>
<comment type="catalytic activity">
    <reaction evidence="1">
        <text>dUMP + (6R)-5,10-methylene-5,6,7,8-tetrahydrofolate + NADPH + H(+) = dTMP + (6S)-5,6,7,8-tetrahydrofolate + NADP(+)</text>
        <dbReference type="Rhea" id="RHEA:29043"/>
        <dbReference type="ChEBI" id="CHEBI:15378"/>
        <dbReference type="ChEBI" id="CHEBI:15636"/>
        <dbReference type="ChEBI" id="CHEBI:57453"/>
        <dbReference type="ChEBI" id="CHEBI:57783"/>
        <dbReference type="ChEBI" id="CHEBI:58349"/>
        <dbReference type="ChEBI" id="CHEBI:63528"/>
        <dbReference type="ChEBI" id="CHEBI:246422"/>
        <dbReference type="EC" id="2.1.1.148"/>
    </reaction>
</comment>
<keyword evidence="1" id="KW-0489">Methyltransferase</keyword>
<dbReference type="InterPro" id="IPR003669">
    <property type="entry name" value="Thymidylate_synthase_ThyX"/>
</dbReference>
<dbReference type="GO" id="GO:0006235">
    <property type="term" value="P:dTTP biosynthetic process"/>
    <property type="evidence" value="ECO:0007669"/>
    <property type="project" value="UniProtKB-UniRule"/>
</dbReference>
<dbReference type="InterPro" id="IPR036098">
    <property type="entry name" value="Thymidylate_synthase_ThyX_sf"/>
</dbReference>
<feature type="binding site" description="in other chain" evidence="1">
    <location>
        <begin position="89"/>
        <end position="93"/>
    </location>
    <ligand>
        <name>dUMP</name>
        <dbReference type="ChEBI" id="CHEBI:246422"/>
        <note>ligand shared between dimeric partners</note>
    </ligand>
</feature>
<keyword evidence="1" id="KW-0274">FAD</keyword>
<feature type="binding site" evidence="1">
    <location>
        <position position="165"/>
    </location>
    <ligand>
        <name>FAD</name>
        <dbReference type="ChEBI" id="CHEBI:57692"/>
        <note>ligand shared between neighboring subunits</note>
    </ligand>
</feature>
<evidence type="ECO:0000256" key="1">
    <source>
        <dbReference type="HAMAP-Rule" id="MF_01408"/>
    </source>
</evidence>
<accession>A0A150J965</accession>
<dbReference type="HAMAP" id="MF_01408">
    <property type="entry name" value="ThyX"/>
    <property type="match status" value="1"/>
</dbReference>
<feature type="active site" description="Involved in ionization of N3 of dUMP, leading to its activation" evidence="1">
    <location>
        <position position="170"/>
    </location>
</feature>
<dbReference type="Pfam" id="PF02511">
    <property type="entry name" value="Thy1"/>
    <property type="match status" value="1"/>
</dbReference>
<evidence type="ECO:0000313" key="3">
    <source>
        <dbReference type="Proteomes" id="UP000075578"/>
    </source>
</evidence>
<reference evidence="2 3" key="1">
    <citation type="journal article" date="2016" name="ISME J.">
        <title>Chasing the elusive Euryarchaeota class WSA2: genomes reveal a uniquely fastidious methyl-reducing methanogen.</title>
        <authorList>
            <person name="Nobu M.K."/>
            <person name="Narihiro T."/>
            <person name="Kuroda K."/>
            <person name="Mei R."/>
            <person name="Liu W.T."/>
        </authorList>
    </citation>
    <scope>NUCLEOTIDE SEQUENCE [LARGE SCALE GENOMIC DNA]</scope>
    <source>
        <strain evidence="2">U1lsi0528_Bin089</strain>
    </source>
</reference>
<dbReference type="PANTHER" id="PTHR34934">
    <property type="entry name" value="FLAVIN-DEPENDENT THYMIDYLATE SYNTHASE"/>
    <property type="match status" value="1"/>
</dbReference>
<proteinExistence type="inferred from homology"/>
<evidence type="ECO:0000313" key="2">
    <source>
        <dbReference type="EMBL" id="KYC53792.1"/>
    </source>
</evidence>
<dbReference type="GO" id="GO:0004799">
    <property type="term" value="F:thymidylate synthase activity"/>
    <property type="evidence" value="ECO:0007669"/>
    <property type="project" value="TreeGrafter"/>
</dbReference>
<name>A0A150J965_9EURY</name>
<feature type="binding site" evidence="1">
    <location>
        <begin position="159"/>
        <end position="161"/>
    </location>
    <ligand>
        <name>FAD</name>
        <dbReference type="ChEBI" id="CHEBI:57692"/>
        <note>ligand shared between neighboring subunits</note>
    </ligand>
</feature>
<protein>
    <recommendedName>
        <fullName evidence="1">Flavin-dependent thymidylate synthase</fullName>
        <shortName evidence="1">FDTS</shortName>
        <ecNumber evidence="1">2.1.1.148</ecNumber>
    </recommendedName>
    <alternativeName>
        <fullName evidence="1">FAD-dependent thymidylate synthase</fullName>
    </alternativeName>
    <alternativeName>
        <fullName evidence="1">Thymidylate synthase ThyX</fullName>
        <shortName evidence="1">TS</shortName>
        <shortName evidence="1">TSase</shortName>
    </alternativeName>
</protein>
<comment type="pathway">
    <text evidence="1">Pyrimidine metabolism; dTTP biosynthesis.</text>
</comment>
<keyword evidence="1" id="KW-0545">Nucleotide biosynthesis</keyword>
<dbReference type="GO" id="GO:0050797">
    <property type="term" value="F:thymidylate synthase (FAD) activity"/>
    <property type="evidence" value="ECO:0007669"/>
    <property type="project" value="UniProtKB-UniRule"/>
</dbReference>
<feature type="binding site" evidence="1">
    <location>
        <position position="57"/>
    </location>
    <ligand>
        <name>FAD</name>
        <dbReference type="ChEBI" id="CHEBI:57692"/>
        <note>ligand shared between neighboring subunits</note>
    </ligand>
</feature>
<organism evidence="2 3">
    <name type="scientific">Candidatus Methanofastidiosum methylothiophilum</name>
    <dbReference type="NCBI Taxonomy" id="1705564"/>
    <lineage>
        <taxon>Archaea</taxon>
        <taxon>Methanobacteriati</taxon>
        <taxon>Methanobacteriota</taxon>
        <taxon>Stenosarchaea group</taxon>
        <taxon>Candidatus Methanofastidiosia</taxon>
        <taxon>Candidatus Methanofastidiosales</taxon>
        <taxon>Candidatus Methanofastidiosaceae</taxon>
        <taxon>Candidatus Methanofastidiosum</taxon>
    </lineage>
</organism>
<dbReference type="PANTHER" id="PTHR34934:SF1">
    <property type="entry name" value="FLAVIN-DEPENDENT THYMIDYLATE SYNTHASE"/>
    <property type="match status" value="1"/>
</dbReference>
<comment type="function">
    <text evidence="1">Catalyzes the reductive methylation of 2'-deoxyuridine-5'-monophosphate (dUMP) to 2'-deoxythymidine-5'-monophosphate (dTMP) while utilizing 5,10-methylenetetrahydrofolate (mTHF) as the methyl donor, and NADPH and FADH(2) as the reductant.</text>
</comment>
<keyword evidence="1" id="KW-0521">NADP</keyword>
<dbReference type="CDD" id="cd20175">
    <property type="entry name" value="ThyX"/>
    <property type="match status" value="1"/>
</dbReference>
<gene>
    <name evidence="1" type="primary">thyX</name>
    <name evidence="2" type="ORF">AMQ74_00292</name>
</gene>
<dbReference type="GO" id="GO:0050660">
    <property type="term" value="F:flavin adenine dinucleotide binding"/>
    <property type="evidence" value="ECO:0007669"/>
    <property type="project" value="UniProtKB-UniRule"/>
</dbReference>
<dbReference type="Proteomes" id="UP000075578">
    <property type="component" value="Unassembled WGS sequence"/>
</dbReference>
<dbReference type="NCBIfam" id="TIGR02170">
    <property type="entry name" value="thyX"/>
    <property type="match status" value="1"/>
</dbReference>
<dbReference type="UniPathway" id="UPA00575"/>
<feature type="binding site" evidence="1">
    <location>
        <position position="170"/>
    </location>
    <ligand>
        <name>dUMP</name>
        <dbReference type="ChEBI" id="CHEBI:246422"/>
        <note>ligand shared between dimeric partners</note>
    </ligand>
</feature>
<dbReference type="Gene3D" id="3.30.1360.170">
    <property type="match status" value="1"/>
</dbReference>
<dbReference type="EMBL" id="LNGD01000009">
    <property type="protein sequence ID" value="KYC53792.1"/>
    <property type="molecule type" value="Genomic_DNA"/>
</dbReference>